<dbReference type="EMBL" id="KZ084107">
    <property type="protein sequence ID" value="OSD02059.1"/>
    <property type="molecule type" value="Genomic_DNA"/>
</dbReference>
<dbReference type="Proteomes" id="UP000193067">
    <property type="component" value="Unassembled WGS sequence"/>
</dbReference>
<sequence length="162" mass="17921">MMFICCFSSHVHVSNSNGTFLYDSPCAGPRISLRGKRLRSQHHKKPFEANPSHQNPGGILHLQSPSLGPWLCRSSDPGGLGIYMALVAGYFSEDLRLASHLSMRKRWQRRPKVTPMGQAKGMISAPGMATYPSLKLWANLTLVLARPRRRGGDRKHAGCTPT</sequence>
<feature type="region of interest" description="Disordered" evidence="1">
    <location>
        <begin position="37"/>
        <end position="59"/>
    </location>
</feature>
<keyword evidence="3" id="KW-1185">Reference proteome</keyword>
<evidence type="ECO:0000256" key="1">
    <source>
        <dbReference type="SAM" id="MobiDB-lite"/>
    </source>
</evidence>
<proteinExistence type="predicted"/>
<dbReference type="AlphaFoldDB" id="A0A1Y2ILS5"/>
<gene>
    <name evidence="2" type="ORF">PYCCODRAFT_437861</name>
</gene>
<organism evidence="2 3">
    <name type="scientific">Trametes coccinea (strain BRFM310)</name>
    <name type="common">Pycnoporus coccineus</name>
    <dbReference type="NCBI Taxonomy" id="1353009"/>
    <lineage>
        <taxon>Eukaryota</taxon>
        <taxon>Fungi</taxon>
        <taxon>Dikarya</taxon>
        <taxon>Basidiomycota</taxon>
        <taxon>Agaricomycotina</taxon>
        <taxon>Agaricomycetes</taxon>
        <taxon>Polyporales</taxon>
        <taxon>Polyporaceae</taxon>
        <taxon>Trametes</taxon>
    </lineage>
</organism>
<protein>
    <submittedName>
        <fullName evidence="2">Uncharacterized protein</fullName>
    </submittedName>
</protein>
<evidence type="ECO:0000313" key="3">
    <source>
        <dbReference type="Proteomes" id="UP000193067"/>
    </source>
</evidence>
<accession>A0A1Y2ILS5</accession>
<evidence type="ECO:0000313" key="2">
    <source>
        <dbReference type="EMBL" id="OSD02059.1"/>
    </source>
</evidence>
<reference evidence="2 3" key="1">
    <citation type="journal article" date="2015" name="Biotechnol. Biofuels">
        <title>Enhanced degradation of softwood versus hardwood by the white-rot fungus Pycnoporus coccineus.</title>
        <authorList>
            <person name="Couturier M."/>
            <person name="Navarro D."/>
            <person name="Chevret D."/>
            <person name="Henrissat B."/>
            <person name="Piumi F."/>
            <person name="Ruiz-Duenas F.J."/>
            <person name="Martinez A.T."/>
            <person name="Grigoriev I.V."/>
            <person name="Riley R."/>
            <person name="Lipzen A."/>
            <person name="Berrin J.G."/>
            <person name="Master E.R."/>
            <person name="Rosso M.N."/>
        </authorList>
    </citation>
    <scope>NUCLEOTIDE SEQUENCE [LARGE SCALE GENOMIC DNA]</scope>
    <source>
        <strain evidence="2 3">BRFM310</strain>
    </source>
</reference>
<name>A0A1Y2ILS5_TRAC3</name>